<dbReference type="SUPFAM" id="SSF53590">
    <property type="entry name" value="Nucleoside hydrolase"/>
    <property type="match status" value="1"/>
</dbReference>
<dbReference type="InterPro" id="IPR023186">
    <property type="entry name" value="IUNH"/>
</dbReference>
<sequence>MDVDTGIDDALAILTASLSSEIELLGCTTTWGNIDVDQAARNTAYVLDVAGRVDVPVAKGAAGPYDGSVAEFSPEVHGADGQGGKADLAFAPALADETAVEMLLRLSRAHEGELEIVAVGPLTNLAHALDADPGLAGRIRAVTIMGGASFVPGNVTPGAEANIWHDPEAAQRVFEASWPVTVVGLDVTMRSRLDEDDRSRLAAGGRAGRYAADILDYYFGFYEGVTGERSSANHDALAVAVGCGLVSTVVAPVVHVEVDTTHGPNRGRTVADLRGMWRGWPEMAGARHRVVLEVEPGFEARMIDLIAAAP</sequence>
<reference evidence="5" key="1">
    <citation type="journal article" date="2019" name="Int. J. Syst. Evol. Microbiol.">
        <title>The Global Catalogue of Microorganisms (GCM) 10K type strain sequencing project: providing services to taxonomists for standard genome sequencing and annotation.</title>
        <authorList>
            <consortium name="The Broad Institute Genomics Platform"/>
            <consortium name="The Broad Institute Genome Sequencing Center for Infectious Disease"/>
            <person name="Wu L."/>
            <person name="Ma J."/>
        </authorList>
    </citation>
    <scope>NUCLEOTIDE SEQUENCE [LARGE SCALE GENOMIC DNA]</scope>
    <source>
        <strain evidence="5">JCM 18537</strain>
    </source>
</reference>
<evidence type="ECO:0000313" key="5">
    <source>
        <dbReference type="Proteomes" id="UP001501645"/>
    </source>
</evidence>
<dbReference type="InterPro" id="IPR036452">
    <property type="entry name" value="Ribo_hydro-like"/>
</dbReference>
<organism evidence="4 5">
    <name type="scientific">Microbacterium gilvum</name>
    <dbReference type="NCBI Taxonomy" id="1336204"/>
    <lineage>
        <taxon>Bacteria</taxon>
        <taxon>Bacillati</taxon>
        <taxon>Actinomycetota</taxon>
        <taxon>Actinomycetes</taxon>
        <taxon>Micrococcales</taxon>
        <taxon>Microbacteriaceae</taxon>
        <taxon>Microbacterium</taxon>
    </lineage>
</organism>
<name>A0ABP8ZYW7_9MICO</name>
<dbReference type="GO" id="GO:0016787">
    <property type="term" value="F:hydrolase activity"/>
    <property type="evidence" value="ECO:0007669"/>
    <property type="project" value="UniProtKB-KW"/>
</dbReference>
<keyword evidence="1 4" id="KW-0378">Hydrolase</keyword>
<gene>
    <name evidence="4" type="ORF">GCM10023351_10780</name>
</gene>
<dbReference type="InterPro" id="IPR001910">
    <property type="entry name" value="Inosine/uridine_hydrolase_dom"/>
</dbReference>
<dbReference type="EMBL" id="BAABKO010000001">
    <property type="protein sequence ID" value="GAA4768956.1"/>
    <property type="molecule type" value="Genomic_DNA"/>
</dbReference>
<evidence type="ECO:0000313" key="4">
    <source>
        <dbReference type="EMBL" id="GAA4768956.1"/>
    </source>
</evidence>
<evidence type="ECO:0000259" key="3">
    <source>
        <dbReference type="Pfam" id="PF01156"/>
    </source>
</evidence>
<keyword evidence="2" id="KW-0326">Glycosidase</keyword>
<dbReference type="PANTHER" id="PTHR12304">
    <property type="entry name" value="INOSINE-URIDINE PREFERRING NUCLEOSIDE HYDROLASE"/>
    <property type="match status" value="1"/>
</dbReference>
<dbReference type="Gene3D" id="3.90.245.10">
    <property type="entry name" value="Ribonucleoside hydrolase-like"/>
    <property type="match status" value="1"/>
</dbReference>
<evidence type="ECO:0000256" key="1">
    <source>
        <dbReference type="ARBA" id="ARBA00022801"/>
    </source>
</evidence>
<comment type="caution">
    <text evidence="4">The sequence shown here is derived from an EMBL/GenBank/DDBJ whole genome shotgun (WGS) entry which is preliminary data.</text>
</comment>
<dbReference type="PANTHER" id="PTHR12304:SF4">
    <property type="entry name" value="URIDINE NUCLEOSIDASE"/>
    <property type="match status" value="1"/>
</dbReference>
<protein>
    <submittedName>
        <fullName evidence="4">Nucleoside hydrolase</fullName>
    </submittedName>
</protein>
<keyword evidence="5" id="KW-1185">Reference proteome</keyword>
<evidence type="ECO:0000256" key="2">
    <source>
        <dbReference type="ARBA" id="ARBA00023295"/>
    </source>
</evidence>
<feature type="domain" description="Inosine/uridine-preferring nucleoside hydrolase" evidence="3">
    <location>
        <begin position="1"/>
        <end position="283"/>
    </location>
</feature>
<dbReference type="Proteomes" id="UP001501645">
    <property type="component" value="Unassembled WGS sequence"/>
</dbReference>
<dbReference type="Pfam" id="PF01156">
    <property type="entry name" value="IU_nuc_hydro"/>
    <property type="match status" value="1"/>
</dbReference>
<dbReference type="CDD" id="cd02650">
    <property type="entry name" value="nuc_hydro_CaPnhB"/>
    <property type="match status" value="1"/>
</dbReference>
<accession>A0ABP8ZYW7</accession>
<proteinExistence type="predicted"/>